<organism evidence="1 2">
    <name type="scientific">Diphasiastrum complanatum</name>
    <name type="common">Issler's clubmoss</name>
    <name type="synonym">Lycopodium complanatum</name>
    <dbReference type="NCBI Taxonomy" id="34168"/>
    <lineage>
        <taxon>Eukaryota</taxon>
        <taxon>Viridiplantae</taxon>
        <taxon>Streptophyta</taxon>
        <taxon>Embryophyta</taxon>
        <taxon>Tracheophyta</taxon>
        <taxon>Lycopodiopsida</taxon>
        <taxon>Lycopodiales</taxon>
        <taxon>Lycopodiaceae</taxon>
        <taxon>Lycopodioideae</taxon>
        <taxon>Diphasiastrum</taxon>
    </lineage>
</organism>
<reference evidence="2" key="1">
    <citation type="journal article" date="2024" name="Proc. Natl. Acad. Sci. U.S.A.">
        <title>Extraordinary preservation of gene collinearity over three hundred million years revealed in homosporous lycophytes.</title>
        <authorList>
            <person name="Li C."/>
            <person name="Wickell D."/>
            <person name="Kuo L.Y."/>
            <person name="Chen X."/>
            <person name="Nie B."/>
            <person name="Liao X."/>
            <person name="Peng D."/>
            <person name="Ji J."/>
            <person name="Jenkins J."/>
            <person name="Williams M."/>
            <person name="Shu S."/>
            <person name="Plott C."/>
            <person name="Barry K."/>
            <person name="Rajasekar S."/>
            <person name="Grimwood J."/>
            <person name="Han X."/>
            <person name="Sun S."/>
            <person name="Hou Z."/>
            <person name="He W."/>
            <person name="Dai G."/>
            <person name="Sun C."/>
            <person name="Schmutz J."/>
            <person name="Leebens-Mack J.H."/>
            <person name="Li F.W."/>
            <person name="Wang L."/>
        </authorList>
    </citation>
    <scope>NUCLEOTIDE SEQUENCE [LARGE SCALE GENOMIC DNA]</scope>
    <source>
        <strain evidence="2">cv. PW_Plant_1</strain>
    </source>
</reference>
<accession>A0ACC2AAY2</accession>
<dbReference type="Proteomes" id="UP001162992">
    <property type="component" value="Chromosome 23"/>
</dbReference>
<evidence type="ECO:0000313" key="2">
    <source>
        <dbReference type="Proteomes" id="UP001162992"/>
    </source>
</evidence>
<evidence type="ECO:0000313" key="1">
    <source>
        <dbReference type="EMBL" id="KAJ7514672.1"/>
    </source>
</evidence>
<protein>
    <submittedName>
        <fullName evidence="1">Uncharacterized protein</fullName>
    </submittedName>
</protein>
<keyword evidence="2" id="KW-1185">Reference proteome</keyword>
<gene>
    <name evidence="1" type="ORF">O6H91_23G054700</name>
</gene>
<dbReference type="EMBL" id="CM055114">
    <property type="protein sequence ID" value="KAJ7514672.1"/>
    <property type="molecule type" value="Genomic_DNA"/>
</dbReference>
<proteinExistence type="predicted"/>
<sequence length="1324" mass="152056">MAAAIRDTTNGHARSRAQSFNSSGSTPVHARASLPASTANGKVLESYSDDFTTKSSIVPKSFLPEVHEDSSIMEKFQVEVYIMAMRKQLQSVGKRGFFARKPATLEGHDMYGIEDMLCFQREPIPTSLLRISNHLISRAVKLFQIVLRYTTTDIPGTATLNSQEQVSLVTKLYTQTLKCSELRDELFAQIFKQSRNNPYRHFLVKTWELLYLCASAMPPSKELGLYLLEYVHTVANDQRYDHGIQLLAFNTWKALKCTMKAGPRHTTPVHEEIEALISGQRLTTTIYFIDETSMEINYDMRTTISNAIEELAASIKLLSYNSFGLFAWHRTFLNSKSSDSARGISGYHFTVSVFRLLFGRYIWQLLLPCMGIAIDEHLGLDENRYVGDLVLEFKMSKNRRKGEPQQSWLLFKKRVFPESDEAITESVFLHLSYIQLQHDYILGYYPVRREDAVQLAALQIVVKMGLSDDDAFNGDWTTMVEQCLPRHFAVAQEKNDWEFDLLSCYREMDHLSKDDAKQHFIRILRSLPYGNAAFFNVRKMEDPIGLLPGSIILGVNRNGLHFLRPVPKEYLHSAELRDIMQFGSSTTAVFIKMRVAGVLHVFQFETNEGEDICVALQTHINDVMLRRCSKTQFSTNAAFLNTEASAQPDMKPPGIELYEKHVEEMSKVLEESCTKADKLTEELRLKEQKELALMEEVQALKDGLSKEQKVLSDVIEERQNLQKLLEEKEAGLQVAMAETTVAVSDKEEEQQDWDWETKQIKKHGSFRICAGKRVRDLPSFDKDRALHMFENQAKELRSTLKLRNDELLLMEENYGKLVHDKQLLEQTLNRFEKQRIDELNLLEKNFEQERQTFKLQLIEMEKKLFDQTQDLSASQSSLALCTREVEALRGNIQELDNLREMKEDLDRKDAQSVEMIKWQANRISELETLYKDEQVLRKRYYNLMEDMKGKIRVYARWRPLVEKEMLENQRTVIWTPDEFTVEHPWKDNKSKQYQFDHVFDDQASQEEIFEDTKYLVQSAVDGYNVCIFAYGQTGSGKTFTIYGTDDNPGLIPRAARELFHILKRERKKILSSMKVYMLELYQDSLIDLLVPKNLKKQKLEIKKDSKGMVVVENATLVTIFTRGDLDEIVAEGLQKRHTCGTNMNAESSRSHVVLSIIIESTNSQTQTLVKGKLSFVDLAGSERIKKSGSAGEQLKEAQSINKSLSALGDVISALAMEEQHIPYRNHKLTMLMSDSLGGNAKTLMFVNVAPTESNLLETHNSLSYATRVRSITNDPTKNTSSKEIIRLKKQIGYWREQAGKKIDEEELDEIQDRPILKGEADSSF</sequence>
<comment type="caution">
    <text evidence="1">The sequence shown here is derived from an EMBL/GenBank/DDBJ whole genome shotgun (WGS) entry which is preliminary data.</text>
</comment>
<name>A0ACC2AAY2_DIPCM</name>